<dbReference type="GeneID" id="20325797"/>
<name>A0A074Z8W8_OPIVI</name>
<evidence type="ECO:0000313" key="3">
    <source>
        <dbReference type="Proteomes" id="UP000054324"/>
    </source>
</evidence>
<evidence type="ECO:0000256" key="1">
    <source>
        <dbReference type="ARBA" id="ARBA00023054"/>
    </source>
</evidence>
<sequence>MHDFVSRDAPQPVGAKAGAYKSGDIHYRMSKKIAQLTKVIYMLNCKKEDVDILVKELQMLHKEEILELQRASEVKLKKYRAFAKESYESNLKQSQLSSNMESLQEKLKMQKEVSHQKQITFCSDTTRSSTNDSVVVKTAGVPLTDLWYGTQPDRCVAGDRRDHTEFNTRCQSADGTAVVSNANGSFVDRFVVSKQNVTSEEHIN</sequence>
<dbReference type="OrthoDB" id="75801at2759"/>
<dbReference type="Proteomes" id="UP000054324">
    <property type="component" value="Unassembled WGS sequence"/>
</dbReference>
<evidence type="ECO:0000313" key="2">
    <source>
        <dbReference type="EMBL" id="KER19655.1"/>
    </source>
</evidence>
<dbReference type="CTD" id="20325797"/>
<dbReference type="PANTHER" id="PTHR18870">
    <property type="entry name" value="PROTEIN TAG-278-RELATED"/>
    <property type="match status" value="1"/>
</dbReference>
<gene>
    <name evidence="2" type="ORF">T265_11629</name>
</gene>
<dbReference type="KEGG" id="ovi:T265_11629"/>
<organism evidence="2 3">
    <name type="scientific">Opisthorchis viverrini</name>
    <name type="common">Southeast Asian liver fluke</name>
    <dbReference type="NCBI Taxonomy" id="6198"/>
    <lineage>
        <taxon>Eukaryota</taxon>
        <taxon>Metazoa</taxon>
        <taxon>Spiralia</taxon>
        <taxon>Lophotrochozoa</taxon>
        <taxon>Platyhelminthes</taxon>
        <taxon>Trematoda</taxon>
        <taxon>Digenea</taxon>
        <taxon>Opisthorchiida</taxon>
        <taxon>Opisthorchiata</taxon>
        <taxon>Opisthorchiidae</taxon>
        <taxon>Opisthorchis</taxon>
    </lineage>
</organism>
<keyword evidence="3" id="KW-1185">Reference proteome</keyword>
<accession>A0A074Z8W8</accession>
<dbReference type="EMBL" id="KL597161">
    <property type="protein sequence ID" value="KER19655.1"/>
    <property type="molecule type" value="Genomic_DNA"/>
</dbReference>
<proteinExistence type="predicted"/>
<dbReference type="PANTHER" id="PTHR18870:SF9">
    <property type="entry name" value="PROTEIN TAG-278-RELATED"/>
    <property type="match status" value="1"/>
</dbReference>
<dbReference type="AlphaFoldDB" id="A0A074Z8W8"/>
<protein>
    <submittedName>
        <fullName evidence="2">Uncharacterized protein</fullName>
    </submittedName>
</protein>
<keyword evidence="1" id="KW-0175">Coiled coil</keyword>
<reference evidence="2 3" key="1">
    <citation type="submission" date="2013-11" db="EMBL/GenBank/DDBJ databases">
        <title>Opisthorchis viverrini - life in the bile duct.</title>
        <authorList>
            <person name="Young N.D."/>
            <person name="Nagarajan N."/>
            <person name="Lin S.J."/>
            <person name="Korhonen P.K."/>
            <person name="Jex A.R."/>
            <person name="Hall R.S."/>
            <person name="Safavi-Hemami H."/>
            <person name="Kaewkong W."/>
            <person name="Bertrand D."/>
            <person name="Gao S."/>
            <person name="Seet Q."/>
            <person name="Wongkham S."/>
            <person name="Teh B.T."/>
            <person name="Wongkham C."/>
            <person name="Intapan P.M."/>
            <person name="Maleewong W."/>
            <person name="Yang X."/>
            <person name="Hu M."/>
            <person name="Wang Z."/>
            <person name="Hofmann A."/>
            <person name="Sternberg P.W."/>
            <person name="Tan P."/>
            <person name="Wang J."/>
            <person name="Gasser R.B."/>
        </authorList>
    </citation>
    <scope>NUCLEOTIDE SEQUENCE [LARGE SCALE GENOMIC DNA]</scope>
</reference>
<dbReference type="RefSeq" id="XP_009176597.1">
    <property type="nucleotide sequence ID" value="XM_009178333.1"/>
</dbReference>